<protein>
    <recommendedName>
        <fullName evidence="3">Heterokaryon incompatibility domain-containing protein</fullName>
    </recommendedName>
</protein>
<sequence>MDTQRKGLYKKLSPESIRIFHINPQATDISAGTLETVRLDEAPPYYALSHAWGQQAVASDIVLGRNKLTLCNDLAAGILRLREIAADPDTCEPPLDYIWIDNICIDLYNPQERAEQVQLMCTIYSKAVKTLVWLGPAFALSPDAWDLVDNIYRMFRAQHPTTESIDDVPGHIYSDSYHASTGLPGWDQPAWSSFKRLLELRWFSRMWIVQEVALSALDPIIIHGKHLYPWNNLAWCASWLRRKGYARHSQIPQQILNVDAIRILRQSIVKWPLNALMSITQVKFHATDQRDKAYSLLGLASECHESQIPDGLKPDYTISPGQAYCRVTRYLLKRNVSLAFLTRARGTSGSLTRRARLHDLTDLPSWCPDWSDFNQHNKRIRVSLSWIYLSNKSQPATLGFPEHYNASSGKGVEVYDTLDESALKLGGVRVDRIEHALQFNTSCISKEEFAEAFTSIMTRLLAGALPLLAQQTVPEWIENFIKTTTADQHSLHGRSWDQTVKDGSAYLLNLLQLDQNNSGSDLSNHATPELVGALNGSSSGGDPAEYAALVRNFGFNRAFIVTQDGRMGIGPSDSRAGDTVAVIFGGEVTYILRHEKEHFLFVASLQTVGRSTKSPSGFALLSRASPHHLFNRRDVTPAICFDDCNGAFRIAQSVGKSPSLCEQDSSFQKFYAICKECIGNNTEDTSKTEQDYVLPQFEQFIRYCEEDYNTSVILVTAIRTQSYEESTSIILVTSIRTQHATPTPGPCDGCIVTTALDYRSRPIVYTLGTQPATETLTYFPSPVATPSSSPEASDPDVAVIIGPVVPSVVLLLLLGFLFFRWYKRRGMKKAAMGPVADEEEPKEDKAQLHSECIVRPTFELEGSAPTVSKEHNVSLNEESEMPANEPAAHEMSADKRIPRKPVRTRVESVAEES</sequence>
<evidence type="ECO:0000313" key="5">
    <source>
        <dbReference type="Proteomes" id="UP001152024"/>
    </source>
</evidence>
<reference evidence="4" key="1">
    <citation type="submission" date="2022-09" db="EMBL/GenBank/DDBJ databases">
        <title>Fusarium specimens isolated from Avocado Roots.</title>
        <authorList>
            <person name="Stajich J."/>
            <person name="Roper C."/>
            <person name="Heimlech-Rivalta G."/>
        </authorList>
    </citation>
    <scope>NUCLEOTIDE SEQUENCE</scope>
    <source>
        <strain evidence="4">CF00095</strain>
    </source>
</reference>
<feature type="transmembrane region" description="Helical" evidence="2">
    <location>
        <begin position="797"/>
        <end position="819"/>
    </location>
</feature>
<dbReference type="InterPro" id="IPR052895">
    <property type="entry name" value="HetReg/Transcr_Mod"/>
</dbReference>
<name>A0ABQ8R889_FUSEQ</name>
<keyword evidence="2" id="KW-1133">Transmembrane helix</keyword>
<keyword evidence="5" id="KW-1185">Reference proteome</keyword>
<dbReference type="Proteomes" id="UP001152024">
    <property type="component" value="Unassembled WGS sequence"/>
</dbReference>
<dbReference type="PANTHER" id="PTHR24148">
    <property type="entry name" value="ANKYRIN REPEAT DOMAIN-CONTAINING PROTEIN 39 HOMOLOG-RELATED"/>
    <property type="match status" value="1"/>
</dbReference>
<comment type="caution">
    <text evidence="4">The sequence shown here is derived from an EMBL/GenBank/DDBJ whole genome shotgun (WGS) entry which is preliminary data.</text>
</comment>
<accession>A0ABQ8R889</accession>
<dbReference type="Pfam" id="PF06985">
    <property type="entry name" value="HET"/>
    <property type="match status" value="1"/>
</dbReference>
<evidence type="ECO:0000256" key="1">
    <source>
        <dbReference type="SAM" id="MobiDB-lite"/>
    </source>
</evidence>
<evidence type="ECO:0000256" key="2">
    <source>
        <dbReference type="SAM" id="Phobius"/>
    </source>
</evidence>
<evidence type="ECO:0000259" key="3">
    <source>
        <dbReference type="Pfam" id="PF06985"/>
    </source>
</evidence>
<organism evidence="4 5">
    <name type="scientific">Fusarium equiseti</name>
    <name type="common">Fusarium scirpi</name>
    <dbReference type="NCBI Taxonomy" id="61235"/>
    <lineage>
        <taxon>Eukaryota</taxon>
        <taxon>Fungi</taxon>
        <taxon>Dikarya</taxon>
        <taxon>Ascomycota</taxon>
        <taxon>Pezizomycotina</taxon>
        <taxon>Sordariomycetes</taxon>
        <taxon>Hypocreomycetidae</taxon>
        <taxon>Hypocreales</taxon>
        <taxon>Nectriaceae</taxon>
        <taxon>Fusarium</taxon>
        <taxon>Fusarium incarnatum-equiseti species complex</taxon>
    </lineage>
</organism>
<feature type="compositionally biased region" description="Basic and acidic residues" evidence="1">
    <location>
        <begin position="904"/>
        <end position="913"/>
    </location>
</feature>
<gene>
    <name evidence="4" type="ORF">NW768_007460</name>
</gene>
<dbReference type="EMBL" id="JAOQBH010000011">
    <property type="protein sequence ID" value="KAJ4128935.1"/>
    <property type="molecule type" value="Genomic_DNA"/>
</dbReference>
<dbReference type="InterPro" id="IPR010730">
    <property type="entry name" value="HET"/>
</dbReference>
<dbReference type="PANTHER" id="PTHR24148:SF64">
    <property type="entry name" value="HETEROKARYON INCOMPATIBILITY DOMAIN-CONTAINING PROTEIN"/>
    <property type="match status" value="1"/>
</dbReference>
<feature type="region of interest" description="Disordered" evidence="1">
    <location>
        <begin position="859"/>
        <end position="913"/>
    </location>
</feature>
<evidence type="ECO:0000313" key="4">
    <source>
        <dbReference type="EMBL" id="KAJ4128935.1"/>
    </source>
</evidence>
<keyword evidence="2" id="KW-0812">Transmembrane</keyword>
<feature type="compositionally biased region" description="Basic and acidic residues" evidence="1">
    <location>
        <begin position="887"/>
        <end position="896"/>
    </location>
</feature>
<feature type="domain" description="Heterokaryon incompatibility" evidence="3">
    <location>
        <begin position="45"/>
        <end position="211"/>
    </location>
</feature>
<proteinExistence type="predicted"/>
<keyword evidence="2" id="KW-0472">Membrane</keyword>